<dbReference type="Proteomes" id="UP000221165">
    <property type="component" value="Unassembled WGS sequence"/>
</dbReference>
<feature type="compositionally biased region" description="Low complexity" evidence="1">
    <location>
        <begin position="625"/>
        <end position="635"/>
    </location>
</feature>
<feature type="compositionally biased region" description="Basic and acidic residues" evidence="1">
    <location>
        <begin position="949"/>
        <end position="961"/>
    </location>
</feature>
<feature type="compositionally biased region" description="Pro residues" evidence="1">
    <location>
        <begin position="599"/>
        <end position="624"/>
    </location>
</feature>
<comment type="caution">
    <text evidence="2">The sequence shown here is derived from an EMBL/GenBank/DDBJ whole genome shotgun (WGS) entry which is preliminary data.</text>
</comment>
<gene>
    <name evidence="2" type="ORF">CSUI_003237</name>
</gene>
<dbReference type="GeneID" id="94426646"/>
<feature type="compositionally biased region" description="Basic and acidic residues" evidence="1">
    <location>
        <begin position="1099"/>
        <end position="1121"/>
    </location>
</feature>
<feature type="compositionally biased region" description="Low complexity" evidence="1">
    <location>
        <begin position="463"/>
        <end position="489"/>
    </location>
</feature>
<dbReference type="EMBL" id="MIGC01001416">
    <property type="protein sequence ID" value="PHJ22914.1"/>
    <property type="molecule type" value="Genomic_DNA"/>
</dbReference>
<feature type="compositionally biased region" description="Basic and acidic residues" evidence="1">
    <location>
        <begin position="931"/>
        <end position="940"/>
    </location>
</feature>
<feature type="compositionally biased region" description="Basic and acidic residues" evidence="1">
    <location>
        <begin position="976"/>
        <end position="1050"/>
    </location>
</feature>
<keyword evidence="3" id="KW-1185">Reference proteome</keyword>
<dbReference type="PANTHER" id="PTHR36812">
    <property type="entry name" value="NEUROFILAMENT TRIPLET M PROTEIN-LIKE PROTEIN"/>
    <property type="match status" value="1"/>
</dbReference>
<feature type="compositionally biased region" description="Basic and acidic residues" evidence="1">
    <location>
        <begin position="307"/>
        <end position="320"/>
    </location>
</feature>
<accession>A0A2C6L5X8</accession>
<feature type="region of interest" description="Disordered" evidence="1">
    <location>
        <begin position="463"/>
        <end position="550"/>
    </location>
</feature>
<proteinExistence type="predicted"/>
<feature type="compositionally biased region" description="Low complexity" evidence="1">
    <location>
        <begin position="504"/>
        <end position="527"/>
    </location>
</feature>
<dbReference type="OrthoDB" id="295078at2759"/>
<feature type="region of interest" description="Disordered" evidence="1">
    <location>
        <begin position="575"/>
        <end position="635"/>
    </location>
</feature>
<sequence>MCAAVSTAYLIPSSSSPCSSPRDVGSRNEDEDWESRRERHEKKKDISPSSSCTVKENGDAVFLHEATSYGVHTPDVALPLSFHRREESRETDERGREECLCGDFSSLRRERLTRDTGSSSSSFHFTRSSSDFCLSSSSSSSISKANVVRFSSLSSSSFPEAGEGVFFQKRVTLSSSLPLSFHRHSHLLSSPSVVMEEGGKEDAEEKKKKASSVLSSSFSPSFSLRADLSVDKDQEMEKINGREREEEERRRSLRDILKVSRDMLDGRFPVRPLKKEKGREDEEEREGLEEEECRERSFLSVNEEEGEKEKEDEKKEKQEEQMLVLDEEEGEDMKSVEEGEEREEGDLPASCVEEEKVVKEERREDDTEEEEEEKKEKCFLWISRDELKEGREKKKFETFRLEKPHFIEGGGRGGKLNYRQRQSLSFSEDYSSSSLFCSSSSSSSFPTPSMMASTADHISFSSSLPSSFSFSVSPCFSAESSSSSSSSCFAYPLFRSSSKESEIPLGPSSSLRRSFSSPVFSSSFSSSSPPPPLPRVSSVSSPCFPSSPASALPIRTPPTCSSSISPPCFLSSSSSSSSSSPSPCPSSSPSPLPSSSSCSPPPLLSSSPSPPPPLPSSSPPPPRLPSSSLPSSSFASSPPAEDLLTKLPVSVLSRLACEFLSFFDVVRLSQVSKFLLRLSQKQQWLRRQILAGALHTLFVSSSSLSPPPLLRPSPSPSLHSSSYSSNEKVSPLRPDRNAFLSSPLTQHAKEENEEKKQAKQKKTKRGEEEQVSCPSSSSSSSSCACTCHNDEDLDDEAEMGEENSLSILVEEEEEKKKKKTDEENEEGELGEPVYRRESYRCGCCSKDDYDGGGVDARRLRRRCWLFARGRVDCLSLQIAKELQWISLSSFSSSSLSSSCLHSQRRTDSKRRMKKSDTEEEDDVDEVSMNRASREKDREKDEDNDEGDSEGGRRTRSDARSEAEEEEYDERGTGGVWDKEILREREYEEENKKNELVAVARGREESLRHKEEEKRKVEDRSDKIPADSSLHERNEEEEERKEKKEAATVDKEVMDSCIYPYPFMPHINFDAVYSRYSSSSSSFGSLLKTAGSFSSSSFNRGEETGTKTSRQEAPSKEEEKDGRRRRRRRERKDSRREEGGEEEEELLPWPCAEVYSYLRECRLDESRADEIKRDVPRTFPHHA</sequence>
<name>A0A2C6L5X8_9APIC</name>
<feature type="compositionally biased region" description="Low complexity" evidence="1">
    <location>
        <begin position="12"/>
        <end position="21"/>
    </location>
</feature>
<feature type="compositionally biased region" description="Basic and acidic residues" evidence="1">
    <location>
        <begin position="353"/>
        <end position="365"/>
    </location>
</feature>
<dbReference type="AlphaFoldDB" id="A0A2C6L5X8"/>
<evidence type="ECO:0000313" key="2">
    <source>
        <dbReference type="EMBL" id="PHJ22914.1"/>
    </source>
</evidence>
<protein>
    <submittedName>
        <fullName evidence="2">Tbc domain-containing protein</fullName>
    </submittedName>
</protein>
<feature type="compositionally biased region" description="Basic and acidic residues" evidence="1">
    <location>
        <begin position="197"/>
        <end position="207"/>
    </location>
</feature>
<feature type="compositionally biased region" description="Acidic residues" evidence="1">
    <location>
        <begin position="791"/>
        <end position="801"/>
    </location>
</feature>
<feature type="region of interest" description="Disordered" evidence="1">
    <location>
        <begin position="703"/>
        <end position="831"/>
    </location>
</feature>
<dbReference type="PANTHER" id="PTHR36812:SF9">
    <property type="entry name" value="MYB-LIKE PROTEIN X ISOFORM X1"/>
    <property type="match status" value="1"/>
</dbReference>
<feature type="compositionally biased region" description="Pro residues" evidence="1">
    <location>
        <begin position="582"/>
        <end position="592"/>
    </location>
</feature>
<feature type="compositionally biased region" description="Basic and acidic residues" evidence="1">
    <location>
        <begin position="228"/>
        <end position="251"/>
    </location>
</feature>
<organism evidence="2 3">
    <name type="scientific">Cystoisospora suis</name>
    <dbReference type="NCBI Taxonomy" id="483139"/>
    <lineage>
        <taxon>Eukaryota</taxon>
        <taxon>Sar</taxon>
        <taxon>Alveolata</taxon>
        <taxon>Apicomplexa</taxon>
        <taxon>Conoidasida</taxon>
        <taxon>Coccidia</taxon>
        <taxon>Eucoccidiorida</taxon>
        <taxon>Eimeriorina</taxon>
        <taxon>Sarcocystidae</taxon>
        <taxon>Cystoisospora</taxon>
    </lineage>
</organism>
<reference evidence="2 3" key="1">
    <citation type="journal article" date="2017" name="Int. J. Parasitol.">
        <title>The genome of the protozoan parasite Cystoisospora suis and a reverse vaccinology approach to identify vaccine candidates.</title>
        <authorList>
            <person name="Palmieri N."/>
            <person name="Shrestha A."/>
            <person name="Ruttkowski B."/>
            <person name="Beck T."/>
            <person name="Vogl C."/>
            <person name="Tomley F."/>
            <person name="Blake D.P."/>
            <person name="Joachim A."/>
        </authorList>
    </citation>
    <scope>NUCLEOTIDE SEQUENCE [LARGE SCALE GENOMIC DNA]</scope>
    <source>
        <strain evidence="2 3">Wien I</strain>
    </source>
</reference>
<feature type="region of interest" description="Disordered" evidence="1">
    <location>
        <begin position="1"/>
        <end position="53"/>
    </location>
</feature>
<feature type="region of interest" description="Disordered" evidence="1">
    <location>
        <begin position="192"/>
        <end position="251"/>
    </location>
</feature>
<feature type="compositionally biased region" description="Low complexity" evidence="1">
    <location>
        <begin position="716"/>
        <end position="725"/>
    </location>
</feature>
<feature type="compositionally biased region" description="Acidic residues" evidence="1">
    <location>
        <begin position="281"/>
        <end position="292"/>
    </location>
</feature>
<feature type="compositionally biased region" description="Low complexity" evidence="1">
    <location>
        <begin position="535"/>
        <end position="550"/>
    </location>
</feature>
<feature type="compositionally biased region" description="Pro residues" evidence="1">
    <location>
        <begin position="705"/>
        <end position="715"/>
    </location>
</feature>
<feature type="region of interest" description="Disordered" evidence="1">
    <location>
        <begin position="1076"/>
        <end position="1144"/>
    </location>
</feature>
<evidence type="ECO:0000256" key="1">
    <source>
        <dbReference type="SAM" id="MobiDB-lite"/>
    </source>
</evidence>
<dbReference type="RefSeq" id="XP_067924591.1">
    <property type="nucleotide sequence ID" value="XM_068063435.1"/>
</dbReference>
<dbReference type="VEuPathDB" id="ToxoDB:CSUI_003237"/>
<evidence type="ECO:0000313" key="3">
    <source>
        <dbReference type="Proteomes" id="UP000221165"/>
    </source>
</evidence>
<feature type="region of interest" description="Disordered" evidence="1">
    <location>
        <begin position="267"/>
        <end position="375"/>
    </location>
</feature>
<feature type="compositionally biased region" description="Low complexity" evidence="1">
    <location>
        <begin position="211"/>
        <end position="224"/>
    </location>
</feature>
<feature type="compositionally biased region" description="Basic and acidic residues" evidence="1">
    <location>
        <begin position="747"/>
        <end position="757"/>
    </location>
</feature>
<feature type="compositionally biased region" description="Basic and acidic residues" evidence="1">
    <location>
        <begin position="24"/>
        <end position="46"/>
    </location>
</feature>
<feature type="region of interest" description="Disordered" evidence="1">
    <location>
        <begin position="893"/>
        <end position="1050"/>
    </location>
</feature>